<gene>
    <name evidence="4" type="ORF">llap_22656</name>
</gene>
<sequence>MTTSPTCPLTCPLSPSHIQVRAGEHNLAEMTGQEQFSMAVDMIVHPNFDPGDGEGSYAHDLMLLRLDPPFEVTPYVQPLALPRSPPASGATCTVMGWGTTTSPQGMEGPRSSGWG</sequence>
<name>A0A2I0SZS0_LIMLA</name>
<dbReference type="Gene3D" id="2.40.10.10">
    <property type="entry name" value="Trypsin-like serine proteases"/>
    <property type="match status" value="1"/>
</dbReference>
<dbReference type="SUPFAM" id="SSF50494">
    <property type="entry name" value="Trypsin-like serine proteases"/>
    <property type="match status" value="1"/>
</dbReference>
<protein>
    <recommendedName>
        <fullName evidence="3">Peptidase S1 domain-containing protein</fullName>
    </recommendedName>
</protein>
<evidence type="ECO:0000259" key="3">
    <source>
        <dbReference type="PROSITE" id="PS50240"/>
    </source>
</evidence>
<reference evidence="5" key="2">
    <citation type="submission" date="2017-12" db="EMBL/GenBank/DDBJ databases">
        <title>Genome sequence of the Bar-tailed Godwit (Limosa lapponica baueri).</title>
        <authorList>
            <person name="Lima N.C.B."/>
            <person name="Parody-Merino A.M."/>
            <person name="Battley P.F."/>
            <person name="Fidler A.E."/>
            <person name="Prosdocimi F."/>
        </authorList>
    </citation>
    <scope>NUCLEOTIDE SEQUENCE [LARGE SCALE GENOMIC DNA]</scope>
</reference>
<evidence type="ECO:0000313" key="4">
    <source>
        <dbReference type="EMBL" id="PKU27040.1"/>
    </source>
</evidence>
<dbReference type="Proteomes" id="UP000233556">
    <property type="component" value="Unassembled WGS sequence"/>
</dbReference>
<dbReference type="PROSITE" id="PS50240">
    <property type="entry name" value="TRYPSIN_DOM"/>
    <property type="match status" value="1"/>
</dbReference>
<keyword evidence="5" id="KW-1185">Reference proteome</keyword>
<feature type="region of interest" description="Disordered" evidence="2">
    <location>
        <begin position="81"/>
        <end position="115"/>
    </location>
</feature>
<accession>A0A2I0SZS0</accession>
<dbReference type="InterPro" id="IPR001254">
    <property type="entry name" value="Trypsin_dom"/>
</dbReference>
<organism evidence="4 5">
    <name type="scientific">Limosa lapponica baueri</name>
    <dbReference type="NCBI Taxonomy" id="1758121"/>
    <lineage>
        <taxon>Eukaryota</taxon>
        <taxon>Metazoa</taxon>
        <taxon>Chordata</taxon>
        <taxon>Craniata</taxon>
        <taxon>Vertebrata</taxon>
        <taxon>Euteleostomi</taxon>
        <taxon>Archelosauria</taxon>
        <taxon>Archosauria</taxon>
        <taxon>Dinosauria</taxon>
        <taxon>Saurischia</taxon>
        <taxon>Theropoda</taxon>
        <taxon>Coelurosauria</taxon>
        <taxon>Aves</taxon>
        <taxon>Neognathae</taxon>
        <taxon>Neoaves</taxon>
        <taxon>Charadriiformes</taxon>
        <taxon>Scolopacidae</taxon>
        <taxon>Limosa</taxon>
    </lineage>
</organism>
<dbReference type="GO" id="GO:0004252">
    <property type="term" value="F:serine-type endopeptidase activity"/>
    <property type="evidence" value="ECO:0007669"/>
    <property type="project" value="InterPro"/>
</dbReference>
<feature type="domain" description="Peptidase S1" evidence="3">
    <location>
        <begin position="1"/>
        <end position="115"/>
    </location>
</feature>
<evidence type="ECO:0000256" key="2">
    <source>
        <dbReference type="SAM" id="MobiDB-lite"/>
    </source>
</evidence>
<evidence type="ECO:0000256" key="1">
    <source>
        <dbReference type="ARBA" id="ARBA00023157"/>
    </source>
</evidence>
<dbReference type="PANTHER" id="PTHR24271">
    <property type="entry name" value="KALLIKREIN-RELATED"/>
    <property type="match status" value="1"/>
</dbReference>
<dbReference type="GO" id="GO:0006508">
    <property type="term" value="P:proteolysis"/>
    <property type="evidence" value="ECO:0007669"/>
    <property type="project" value="InterPro"/>
</dbReference>
<dbReference type="PANTHER" id="PTHR24271:SF47">
    <property type="entry name" value="KALLIKREIN-1"/>
    <property type="match status" value="1"/>
</dbReference>
<evidence type="ECO:0000313" key="5">
    <source>
        <dbReference type="Proteomes" id="UP000233556"/>
    </source>
</evidence>
<keyword evidence="1" id="KW-1015">Disulfide bond</keyword>
<dbReference type="Pfam" id="PF00089">
    <property type="entry name" value="Trypsin"/>
    <property type="match status" value="1"/>
</dbReference>
<proteinExistence type="predicted"/>
<dbReference type="EMBL" id="KZ532365">
    <property type="protein sequence ID" value="PKU27040.1"/>
    <property type="molecule type" value="Genomic_DNA"/>
</dbReference>
<dbReference type="AlphaFoldDB" id="A0A2I0SZS0"/>
<dbReference type="InterPro" id="IPR009003">
    <property type="entry name" value="Peptidase_S1_PA"/>
</dbReference>
<dbReference type="InterPro" id="IPR043504">
    <property type="entry name" value="Peptidase_S1_PA_chymotrypsin"/>
</dbReference>
<dbReference type="OrthoDB" id="10059102at2759"/>
<reference evidence="5" key="1">
    <citation type="submission" date="2017-11" db="EMBL/GenBank/DDBJ databases">
        <authorList>
            <person name="Lima N.C."/>
            <person name="Parody-Merino A.M."/>
            <person name="Battley P.F."/>
            <person name="Fidler A.E."/>
            <person name="Prosdocimi F."/>
        </authorList>
    </citation>
    <scope>NUCLEOTIDE SEQUENCE [LARGE SCALE GENOMIC DNA]</scope>
</reference>
<dbReference type="GO" id="GO:0030141">
    <property type="term" value="C:secretory granule"/>
    <property type="evidence" value="ECO:0007669"/>
    <property type="project" value="TreeGrafter"/>
</dbReference>